<dbReference type="SUPFAM" id="SSF54427">
    <property type="entry name" value="NTF2-like"/>
    <property type="match status" value="1"/>
</dbReference>
<keyword evidence="4" id="KW-1185">Reference proteome</keyword>
<dbReference type="OrthoDB" id="956964at2"/>
<evidence type="ECO:0000313" key="4">
    <source>
        <dbReference type="Proteomes" id="UP000219452"/>
    </source>
</evidence>
<dbReference type="Pfam" id="PF14534">
    <property type="entry name" value="DUF4440"/>
    <property type="match status" value="1"/>
</dbReference>
<protein>
    <recommendedName>
        <fullName evidence="2">DUF4440 domain-containing protein</fullName>
    </recommendedName>
</protein>
<feature type="signal peptide" evidence="1">
    <location>
        <begin position="1"/>
        <end position="19"/>
    </location>
</feature>
<sequence length="146" mass="15662">MKNVVLFLILSLLTTIAFGQQKVIPAQDPTAIGNTFFKALLDEDDKVLGTIVSDDLDVISFDGQSIDGDLFVQNVAGNIFIVETGVVMDAVTRQYNNDAAVMTGTWQAKGSIDGQGFDTTLAFSVVSAKQAGVWKIVNVQFTPVSQ</sequence>
<feature type="chain" id="PRO_5012786901" description="DUF4440 domain-containing protein" evidence="1">
    <location>
        <begin position="20"/>
        <end position="146"/>
    </location>
</feature>
<gene>
    <name evidence="3" type="ORF">SAMN06269250_4936</name>
</gene>
<dbReference type="AlphaFoldDB" id="A0A286GJK9"/>
<organism evidence="3 4">
    <name type="scientific">Spirosoma fluviale</name>
    <dbReference type="NCBI Taxonomy" id="1597977"/>
    <lineage>
        <taxon>Bacteria</taxon>
        <taxon>Pseudomonadati</taxon>
        <taxon>Bacteroidota</taxon>
        <taxon>Cytophagia</taxon>
        <taxon>Cytophagales</taxon>
        <taxon>Cytophagaceae</taxon>
        <taxon>Spirosoma</taxon>
    </lineage>
</organism>
<dbReference type="InterPro" id="IPR027843">
    <property type="entry name" value="DUF4440"/>
</dbReference>
<reference evidence="4" key="1">
    <citation type="submission" date="2017-09" db="EMBL/GenBank/DDBJ databases">
        <authorList>
            <person name="Varghese N."/>
            <person name="Submissions S."/>
        </authorList>
    </citation>
    <scope>NUCLEOTIDE SEQUENCE [LARGE SCALE GENOMIC DNA]</scope>
    <source>
        <strain evidence="4">DSM 29961</strain>
    </source>
</reference>
<evidence type="ECO:0000313" key="3">
    <source>
        <dbReference type="EMBL" id="SOD95652.1"/>
    </source>
</evidence>
<dbReference type="Gene3D" id="3.10.450.50">
    <property type="match status" value="1"/>
</dbReference>
<evidence type="ECO:0000256" key="1">
    <source>
        <dbReference type="SAM" id="SignalP"/>
    </source>
</evidence>
<keyword evidence="1" id="KW-0732">Signal</keyword>
<feature type="domain" description="DUF4440" evidence="2">
    <location>
        <begin position="31"/>
        <end position="136"/>
    </location>
</feature>
<dbReference type="InterPro" id="IPR032710">
    <property type="entry name" value="NTF2-like_dom_sf"/>
</dbReference>
<proteinExistence type="predicted"/>
<evidence type="ECO:0000259" key="2">
    <source>
        <dbReference type="Pfam" id="PF14534"/>
    </source>
</evidence>
<accession>A0A286GJK9</accession>
<name>A0A286GJK9_9BACT</name>
<dbReference type="Proteomes" id="UP000219452">
    <property type="component" value="Unassembled WGS sequence"/>
</dbReference>
<dbReference type="RefSeq" id="WP_097129297.1">
    <property type="nucleotide sequence ID" value="NZ_OCNH01000004.1"/>
</dbReference>
<dbReference type="EMBL" id="OCNH01000004">
    <property type="protein sequence ID" value="SOD95652.1"/>
    <property type="molecule type" value="Genomic_DNA"/>
</dbReference>